<dbReference type="Pfam" id="PF05569">
    <property type="entry name" value="Peptidase_M56"/>
    <property type="match status" value="1"/>
</dbReference>
<sequence length="737" mass="81963">MSTILSELNSDGLLGARLVDVLIRITAVLAVGYCLGICLYRQSAAFLHGLWVTTLLAVACVPVASIVLPGWGPTAPLLSRVESKPVKTTSATPDSTIQNVASTDTVSLVPEDLPTEKIHYRQEPLTTTSAPMAGMSESMETTDRVGAVDPFPTTKFAHEESRAWGVAAWLLALWFLGSVLILAQILFGLIRLSRILKRSIQLSDQQWCGLAADVKSKLGFRRNIAIQEATNEIGPLTGGLINPFVILPSGCDIWSTELKQVVLLHEMAHVKRRDVLSLWWSRLVGATLWFHPLVWLVIRQLQIERERACDDLVLAAGILPLTYSQHLVDIASTYRSPEGITATAMTMAGKSQLADRVRCVLDDKRNRRSMTTSAAVIVVLLAVGITTTVATAGRVIERDAGGNLVRNLETSEGGSMTSEAKGKPVSQRVAQQEATTRVAELLQSDNDTLPAKTRELKPAKPEVSEPNEVLDQPGTYLAQAQVCSISIYVSKDGLLSYYVKGPAGTFYLAPTNSWSDNIPWIEPNIQRKRPRILSESIKQLAADKTWFACWDQSNRLWWYHEETGVLRMTVMGSILALERRDGLLRDDWESAPDAFLKRLPEMLRTVADDHSDKQDSDTVLTELNGTWQRFIPGERAVRENMQIEGNRETITRTWLDGTQRLLMVSRIERTVEGDVPIYNRTVLEFRQNGSTFDQIPEQQAFVYKLWEGLFYEIPGLLQGRKSIRKDTAVIPWHKAAG</sequence>
<dbReference type="PANTHER" id="PTHR34978:SF3">
    <property type="entry name" value="SLR0241 PROTEIN"/>
    <property type="match status" value="1"/>
</dbReference>
<feature type="domain" description="Peptidase M56" evidence="3">
    <location>
        <begin position="142"/>
        <end position="359"/>
    </location>
</feature>
<name>A0A517VAB8_9PLAN</name>
<keyword evidence="2" id="KW-0812">Transmembrane</keyword>
<evidence type="ECO:0000256" key="1">
    <source>
        <dbReference type="SAM" id="MobiDB-lite"/>
    </source>
</evidence>
<dbReference type="RefSeq" id="WP_145225522.1">
    <property type="nucleotide sequence ID" value="NZ_CP036343.1"/>
</dbReference>
<feature type="transmembrane region" description="Helical" evidence="2">
    <location>
        <begin position="21"/>
        <end position="40"/>
    </location>
</feature>
<reference evidence="4 5" key="1">
    <citation type="submission" date="2019-02" db="EMBL/GenBank/DDBJ databases">
        <title>Deep-cultivation of Planctomycetes and their phenomic and genomic characterization uncovers novel biology.</title>
        <authorList>
            <person name="Wiegand S."/>
            <person name="Jogler M."/>
            <person name="Boedeker C."/>
            <person name="Pinto D."/>
            <person name="Vollmers J."/>
            <person name="Rivas-Marin E."/>
            <person name="Kohn T."/>
            <person name="Peeters S.H."/>
            <person name="Heuer A."/>
            <person name="Rast P."/>
            <person name="Oberbeckmann S."/>
            <person name="Bunk B."/>
            <person name="Jeske O."/>
            <person name="Meyerdierks A."/>
            <person name="Storesund J.E."/>
            <person name="Kallscheuer N."/>
            <person name="Luecker S."/>
            <person name="Lage O.M."/>
            <person name="Pohl T."/>
            <person name="Merkel B.J."/>
            <person name="Hornburger P."/>
            <person name="Mueller R.-W."/>
            <person name="Bruemmer F."/>
            <person name="Labrenz M."/>
            <person name="Spormann A.M."/>
            <person name="Op den Camp H."/>
            <person name="Overmann J."/>
            <person name="Amann R."/>
            <person name="Jetten M.S.M."/>
            <person name="Mascher T."/>
            <person name="Medema M.H."/>
            <person name="Devos D.P."/>
            <person name="Kaster A.-K."/>
            <person name="Ovreas L."/>
            <person name="Rohde M."/>
            <person name="Galperin M.Y."/>
            <person name="Jogler C."/>
        </authorList>
    </citation>
    <scope>NUCLEOTIDE SEQUENCE [LARGE SCALE GENOMIC DNA]</scope>
    <source>
        <strain evidence="4 5">Pan161</strain>
    </source>
</reference>
<keyword evidence="5" id="KW-1185">Reference proteome</keyword>
<dbReference type="KEGG" id="gax:Pan161_15620"/>
<evidence type="ECO:0000313" key="4">
    <source>
        <dbReference type="EMBL" id="QDT89929.1"/>
    </source>
</evidence>
<dbReference type="EMBL" id="CP036343">
    <property type="protein sequence ID" value="QDT89929.1"/>
    <property type="molecule type" value="Genomic_DNA"/>
</dbReference>
<feature type="transmembrane region" description="Helical" evidence="2">
    <location>
        <begin position="166"/>
        <end position="190"/>
    </location>
</feature>
<gene>
    <name evidence="4" type="primary">blaR1_6</name>
    <name evidence="4" type="ORF">Pan161_15620</name>
</gene>
<feature type="transmembrane region" description="Helical" evidence="2">
    <location>
        <begin position="47"/>
        <end position="71"/>
    </location>
</feature>
<keyword evidence="2" id="KW-1133">Transmembrane helix</keyword>
<keyword evidence="2" id="KW-0472">Membrane</keyword>
<dbReference type="AlphaFoldDB" id="A0A517VAB8"/>
<evidence type="ECO:0000313" key="5">
    <source>
        <dbReference type="Proteomes" id="UP000316855"/>
    </source>
</evidence>
<protein>
    <submittedName>
        <fullName evidence="4">Regulatory protein BlaR1</fullName>
    </submittedName>
</protein>
<proteinExistence type="predicted"/>
<dbReference type="InterPro" id="IPR008756">
    <property type="entry name" value="Peptidase_M56"/>
</dbReference>
<dbReference type="CDD" id="cd07341">
    <property type="entry name" value="M56_BlaR1_MecR1_like"/>
    <property type="match status" value="1"/>
</dbReference>
<evidence type="ECO:0000256" key="2">
    <source>
        <dbReference type="SAM" id="Phobius"/>
    </source>
</evidence>
<feature type="region of interest" description="Disordered" evidence="1">
    <location>
        <begin position="408"/>
        <end position="432"/>
    </location>
</feature>
<organism evidence="4 5">
    <name type="scientific">Gimesia algae</name>
    <dbReference type="NCBI Taxonomy" id="2527971"/>
    <lineage>
        <taxon>Bacteria</taxon>
        <taxon>Pseudomonadati</taxon>
        <taxon>Planctomycetota</taxon>
        <taxon>Planctomycetia</taxon>
        <taxon>Planctomycetales</taxon>
        <taxon>Planctomycetaceae</taxon>
        <taxon>Gimesia</taxon>
    </lineage>
</organism>
<dbReference type="Proteomes" id="UP000316855">
    <property type="component" value="Chromosome"/>
</dbReference>
<evidence type="ECO:0000259" key="3">
    <source>
        <dbReference type="Pfam" id="PF05569"/>
    </source>
</evidence>
<feature type="transmembrane region" description="Helical" evidence="2">
    <location>
        <begin position="374"/>
        <end position="396"/>
    </location>
</feature>
<dbReference type="OrthoDB" id="9816453at2"/>
<dbReference type="PANTHER" id="PTHR34978">
    <property type="entry name" value="POSSIBLE SENSOR-TRANSDUCER PROTEIN BLAR"/>
    <property type="match status" value="1"/>
</dbReference>
<dbReference type="InterPro" id="IPR052173">
    <property type="entry name" value="Beta-lactam_resp_regulator"/>
</dbReference>
<feature type="compositionally biased region" description="Polar residues" evidence="1">
    <location>
        <begin position="408"/>
        <end position="418"/>
    </location>
</feature>
<accession>A0A517VAB8</accession>